<feature type="region of interest" description="Disordered" evidence="1">
    <location>
        <begin position="187"/>
        <end position="218"/>
    </location>
</feature>
<sequence>ASPTMRLVFMSLHTVQKRRVLTPSTADLTLALRIKAQFMEINESNPRTMSGRALAEGGKLAAKLRSSSSSSQILDQLHRLKAEAANKIKQEKYDREMLEKSLLQAVNSELELRGEKAVVERNNQRQDDYKPGQHEEKDWQVHAEAALELRDMLALDHQGTCDAVARLKALSTERLAAARAVVLGHEISGVDSEDPEAAEPPSNRRRSSSSSTLALCPL</sequence>
<reference evidence="2" key="1">
    <citation type="submission" date="2021-02" db="EMBL/GenBank/DDBJ databases">
        <authorList>
            <person name="Dougan E. K."/>
            <person name="Rhodes N."/>
            <person name="Thang M."/>
            <person name="Chan C."/>
        </authorList>
    </citation>
    <scope>NUCLEOTIDE SEQUENCE</scope>
</reference>
<dbReference type="AlphaFoldDB" id="A0A813DPB9"/>
<dbReference type="EMBL" id="CAJNNV010002499">
    <property type="protein sequence ID" value="CAE8587292.1"/>
    <property type="molecule type" value="Genomic_DNA"/>
</dbReference>
<comment type="caution">
    <text evidence="2">The sequence shown here is derived from an EMBL/GenBank/DDBJ whole genome shotgun (WGS) entry which is preliminary data.</text>
</comment>
<keyword evidence="3" id="KW-1185">Reference proteome</keyword>
<feature type="non-terminal residue" evidence="2">
    <location>
        <position position="1"/>
    </location>
</feature>
<feature type="non-terminal residue" evidence="2">
    <location>
        <position position="218"/>
    </location>
</feature>
<dbReference type="Proteomes" id="UP000654075">
    <property type="component" value="Unassembled WGS sequence"/>
</dbReference>
<protein>
    <submittedName>
        <fullName evidence="2">Uncharacterized protein</fullName>
    </submittedName>
</protein>
<evidence type="ECO:0000313" key="3">
    <source>
        <dbReference type="Proteomes" id="UP000654075"/>
    </source>
</evidence>
<gene>
    <name evidence="2" type="ORF">PGLA1383_LOCUS6132</name>
</gene>
<evidence type="ECO:0000313" key="2">
    <source>
        <dbReference type="EMBL" id="CAE8587292.1"/>
    </source>
</evidence>
<organism evidence="2 3">
    <name type="scientific">Polarella glacialis</name>
    <name type="common">Dinoflagellate</name>
    <dbReference type="NCBI Taxonomy" id="89957"/>
    <lineage>
        <taxon>Eukaryota</taxon>
        <taxon>Sar</taxon>
        <taxon>Alveolata</taxon>
        <taxon>Dinophyceae</taxon>
        <taxon>Suessiales</taxon>
        <taxon>Suessiaceae</taxon>
        <taxon>Polarella</taxon>
    </lineage>
</organism>
<accession>A0A813DPB9</accession>
<proteinExistence type="predicted"/>
<evidence type="ECO:0000256" key="1">
    <source>
        <dbReference type="SAM" id="MobiDB-lite"/>
    </source>
</evidence>
<name>A0A813DPB9_POLGL</name>